<reference evidence="4" key="1">
    <citation type="submission" date="2017-01" db="EMBL/GenBank/DDBJ databases">
        <authorList>
            <person name="Varghese N."/>
            <person name="Submissions S."/>
        </authorList>
    </citation>
    <scope>NUCLEOTIDE SEQUENCE [LARGE SCALE GENOMIC DNA]</scope>
    <source>
        <strain evidence="4">DSM 23145</strain>
    </source>
</reference>
<dbReference type="Pfam" id="PF00583">
    <property type="entry name" value="Acetyltransf_1"/>
    <property type="match status" value="1"/>
</dbReference>
<dbReference type="PROSITE" id="PS51186">
    <property type="entry name" value="GNAT"/>
    <property type="match status" value="1"/>
</dbReference>
<dbReference type="Gene3D" id="3.40.630.30">
    <property type="match status" value="1"/>
</dbReference>
<dbReference type="CDD" id="cd04301">
    <property type="entry name" value="NAT_SF"/>
    <property type="match status" value="1"/>
</dbReference>
<dbReference type="SUPFAM" id="SSF55729">
    <property type="entry name" value="Acyl-CoA N-acyltransferases (Nat)"/>
    <property type="match status" value="1"/>
</dbReference>
<accession>A0A1N7L0U4</accession>
<evidence type="ECO:0000313" key="4">
    <source>
        <dbReference type="Proteomes" id="UP000185839"/>
    </source>
</evidence>
<evidence type="ECO:0000313" key="3">
    <source>
        <dbReference type="EMBL" id="SIS67437.1"/>
    </source>
</evidence>
<protein>
    <submittedName>
        <fullName evidence="3">Acetyltransferase (GNAT) family protein</fullName>
    </submittedName>
</protein>
<dbReference type="OrthoDB" id="1431064at2"/>
<gene>
    <name evidence="3" type="ORF">SAMN05421789_104114</name>
</gene>
<dbReference type="GO" id="GO:0008080">
    <property type="term" value="F:N-acetyltransferase activity"/>
    <property type="evidence" value="ECO:0007669"/>
    <property type="project" value="InterPro"/>
</dbReference>
<dbReference type="InterPro" id="IPR050769">
    <property type="entry name" value="NAT_camello-type"/>
</dbReference>
<name>A0A1N7L0U4_9FLAO</name>
<feature type="domain" description="N-acetyltransferase" evidence="2">
    <location>
        <begin position="2"/>
        <end position="152"/>
    </location>
</feature>
<evidence type="ECO:0000256" key="1">
    <source>
        <dbReference type="ARBA" id="ARBA00022679"/>
    </source>
</evidence>
<keyword evidence="4" id="KW-1185">Reference proteome</keyword>
<dbReference type="EMBL" id="FTOI01000004">
    <property type="protein sequence ID" value="SIS67437.1"/>
    <property type="molecule type" value="Genomic_DNA"/>
</dbReference>
<dbReference type="AlphaFoldDB" id="A0A1N7L0U4"/>
<dbReference type="PANTHER" id="PTHR13947">
    <property type="entry name" value="GNAT FAMILY N-ACETYLTRANSFERASE"/>
    <property type="match status" value="1"/>
</dbReference>
<dbReference type="STRING" id="713588.SAMN05421789_104114"/>
<proteinExistence type="predicted"/>
<dbReference type="Proteomes" id="UP000185839">
    <property type="component" value="Unassembled WGS sequence"/>
</dbReference>
<dbReference type="RefSeq" id="WP_076386230.1">
    <property type="nucleotide sequence ID" value="NZ_FTOI01000004.1"/>
</dbReference>
<dbReference type="PANTHER" id="PTHR13947:SF37">
    <property type="entry name" value="LD18367P"/>
    <property type="match status" value="1"/>
</dbReference>
<sequence length="152" mass="17491">MPEIISYQPKYAEDFKNLNFAWLEKYFVVESYDLEVLSFPEKYILEKGGNIYFAVENGKAIGTFALMYNEYGELEFTKMAVDETVQGKGFGNLLMQHCIDEAKKMGGEELILYSNTSLKPAINLYEKFGFIEIPVGNSEYARCNIKMKKQLI</sequence>
<organism evidence="3 4">
    <name type="scientific">Kaistella chaponensis</name>
    <dbReference type="NCBI Taxonomy" id="713588"/>
    <lineage>
        <taxon>Bacteria</taxon>
        <taxon>Pseudomonadati</taxon>
        <taxon>Bacteroidota</taxon>
        <taxon>Flavobacteriia</taxon>
        <taxon>Flavobacteriales</taxon>
        <taxon>Weeksellaceae</taxon>
        <taxon>Chryseobacterium group</taxon>
        <taxon>Kaistella</taxon>
    </lineage>
</organism>
<dbReference type="InterPro" id="IPR000182">
    <property type="entry name" value="GNAT_dom"/>
</dbReference>
<dbReference type="InterPro" id="IPR016181">
    <property type="entry name" value="Acyl_CoA_acyltransferase"/>
</dbReference>
<keyword evidence="1 3" id="KW-0808">Transferase</keyword>
<evidence type="ECO:0000259" key="2">
    <source>
        <dbReference type="PROSITE" id="PS51186"/>
    </source>
</evidence>